<dbReference type="AlphaFoldDB" id="A0A7Z8Z6J5"/>
<name>A0A7Z8Z6J5_RAOTE</name>
<evidence type="ECO:0000313" key="3">
    <source>
        <dbReference type="Proteomes" id="UP000267630"/>
    </source>
</evidence>
<keyword evidence="1" id="KW-0472">Membrane</keyword>
<dbReference type="Proteomes" id="UP000267630">
    <property type="component" value="Plasmid 2"/>
</dbReference>
<gene>
    <name evidence="2" type="ORF">NCTC9997_00078</name>
</gene>
<keyword evidence="1" id="KW-0812">Transmembrane</keyword>
<proteinExistence type="predicted"/>
<organism evidence="2 3">
    <name type="scientific">Raoultella terrigena</name>
    <name type="common">Klebsiella terrigena</name>
    <dbReference type="NCBI Taxonomy" id="577"/>
    <lineage>
        <taxon>Bacteria</taxon>
        <taxon>Pseudomonadati</taxon>
        <taxon>Pseudomonadota</taxon>
        <taxon>Gammaproteobacteria</taxon>
        <taxon>Enterobacterales</taxon>
        <taxon>Enterobacteriaceae</taxon>
        <taxon>Klebsiella/Raoultella group</taxon>
        <taxon>Raoultella</taxon>
    </lineage>
</organism>
<reference evidence="2 3" key="1">
    <citation type="submission" date="2018-12" db="EMBL/GenBank/DDBJ databases">
        <authorList>
            <consortium name="Pathogen Informatics"/>
        </authorList>
    </citation>
    <scope>NUCLEOTIDE SEQUENCE [LARGE SCALE GENOMIC DNA]</scope>
    <source>
        <strain evidence="2 3">NCTC9997</strain>
        <plasmid evidence="2 3">2</plasmid>
    </source>
</reference>
<evidence type="ECO:0000256" key="1">
    <source>
        <dbReference type="SAM" id="Phobius"/>
    </source>
</evidence>
<sequence length="127" mass="14131">MMSISASGSCIRLKINEDIFLKLPLIFILVCIPGALLFYKDYLETQPATPEQLSEISKETPCAGKVLQLALESNDDDSSEPLTLGYANELASGCKEKERLMESKKIREGEMTTFREKQLKALNGITK</sequence>
<protein>
    <submittedName>
        <fullName evidence="2">Uncharacterized protein</fullName>
    </submittedName>
</protein>
<accession>A0A7Z8Z6J5</accession>
<feature type="transmembrane region" description="Helical" evidence="1">
    <location>
        <begin position="20"/>
        <end position="39"/>
    </location>
</feature>
<keyword evidence="2" id="KW-0614">Plasmid</keyword>
<dbReference type="EMBL" id="LR134252">
    <property type="protein sequence ID" value="VED42712.1"/>
    <property type="molecule type" value="Genomic_DNA"/>
</dbReference>
<keyword evidence="3" id="KW-1185">Reference proteome</keyword>
<keyword evidence="1" id="KW-1133">Transmembrane helix</keyword>
<geneLocation type="plasmid" evidence="2 3">
    <name>2</name>
</geneLocation>
<evidence type="ECO:0000313" key="2">
    <source>
        <dbReference type="EMBL" id="VED42712.1"/>
    </source>
</evidence>